<proteinExistence type="predicted"/>
<evidence type="ECO:0000259" key="3">
    <source>
        <dbReference type="PROSITE" id="PS50887"/>
    </source>
</evidence>
<feature type="domain" description="GGDEF" evidence="3">
    <location>
        <begin position="128"/>
        <end position="261"/>
    </location>
</feature>
<dbReference type="InterPro" id="IPR001633">
    <property type="entry name" value="EAL_dom"/>
</dbReference>
<dbReference type="InterPro" id="IPR000160">
    <property type="entry name" value="GGDEF_dom"/>
</dbReference>
<dbReference type="SUPFAM" id="SSF55073">
    <property type="entry name" value="Nucleotide cyclase"/>
    <property type="match status" value="1"/>
</dbReference>
<dbReference type="PROSITE" id="PS50883">
    <property type="entry name" value="EAL"/>
    <property type="match status" value="1"/>
</dbReference>
<dbReference type="Pfam" id="PF00563">
    <property type="entry name" value="EAL"/>
    <property type="match status" value="1"/>
</dbReference>
<evidence type="ECO:0008006" key="6">
    <source>
        <dbReference type="Google" id="ProtNLM"/>
    </source>
</evidence>
<feature type="transmembrane region" description="Helical" evidence="1">
    <location>
        <begin position="62"/>
        <end position="81"/>
    </location>
</feature>
<evidence type="ECO:0000313" key="5">
    <source>
        <dbReference type="Proteomes" id="UP001156870"/>
    </source>
</evidence>
<dbReference type="SUPFAM" id="SSF141868">
    <property type="entry name" value="EAL domain-like"/>
    <property type="match status" value="1"/>
</dbReference>
<comment type="caution">
    <text evidence="4">The sequence shown here is derived from an EMBL/GenBank/DDBJ whole genome shotgun (WGS) entry which is preliminary data.</text>
</comment>
<dbReference type="AlphaFoldDB" id="A0AA37TC88"/>
<dbReference type="Gene3D" id="3.30.70.270">
    <property type="match status" value="1"/>
</dbReference>
<feature type="domain" description="EAL" evidence="2">
    <location>
        <begin position="270"/>
        <end position="520"/>
    </location>
</feature>
<dbReference type="EMBL" id="BSPD01000085">
    <property type="protein sequence ID" value="GLS27641.1"/>
    <property type="molecule type" value="Genomic_DNA"/>
</dbReference>
<dbReference type="SMART" id="SM00267">
    <property type="entry name" value="GGDEF"/>
    <property type="match status" value="1"/>
</dbReference>
<reference evidence="4 5" key="1">
    <citation type="journal article" date="2014" name="Int. J. Syst. Evol. Microbiol.">
        <title>Complete genome sequence of Corynebacterium casei LMG S-19264T (=DSM 44701T), isolated from a smear-ripened cheese.</title>
        <authorList>
            <consortium name="US DOE Joint Genome Institute (JGI-PGF)"/>
            <person name="Walter F."/>
            <person name="Albersmeier A."/>
            <person name="Kalinowski J."/>
            <person name="Ruckert C."/>
        </authorList>
    </citation>
    <scope>NUCLEOTIDE SEQUENCE [LARGE SCALE GENOMIC DNA]</scope>
    <source>
        <strain evidence="4 5">NBRC 110095</strain>
    </source>
</reference>
<dbReference type="CDD" id="cd01949">
    <property type="entry name" value="GGDEF"/>
    <property type="match status" value="1"/>
</dbReference>
<dbReference type="PANTHER" id="PTHR44757">
    <property type="entry name" value="DIGUANYLATE CYCLASE DGCP"/>
    <property type="match status" value="1"/>
</dbReference>
<organism evidence="4 5">
    <name type="scientific">Marinibactrum halimedae</name>
    <dbReference type="NCBI Taxonomy" id="1444977"/>
    <lineage>
        <taxon>Bacteria</taxon>
        <taxon>Pseudomonadati</taxon>
        <taxon>Pseudomonadota</taxon>
        <taxon>Gammaproteobacteria</taxon>
        <taxon>Cellvibrionales</taxon>
        <taxon>Cellvibrionaceae</taxon>
        <taxon>Marinibactrum</taxon>
    </lineage>
</organism>
<keyword evidence="1" id="KW-0812">Transmembrane</keyword>
<dbReference type="PROSITE" id="PS50887">
    <property type="entry name" value="GGDEF"/>
    <property type="match status" value="1"/>
</dbReference>
<sequence>MEKHNHLLPKMQAFRTQKKSAKLDFWIGFGIALLGTAVSILLELDVAENLYTLSRNHESWELDEIILLIFWLGIGAIIYSIRRVQDIKSLNNTIAMQAYYDPITHLPNRIMAFEYLSHTLLKASNQNSKLAVMFIDLDNFKVINDTHGHATGDKLILSVSKTINTLLHSKDLLCRIGGDEFLCILDLSQKKDHLNDVLNDIINSQKMPITVSEKRLMVNYSVGVALYPDHGHIASHLVQAADTAMYHVKSSGKGGFQLYTEELGQALRFRREIEEYLRQANFDQELYLVFQPQIDLHRQRIQAYEVLVRWHHSGQDISPNDFISIAEDMGIIRHIDRWVLKKAIEQTQSWLPDDTRLSVNISAVEFNQHDLIPYIKKTLDEYQFSAKKLELEITETALISDFKTVYTKLKELNDLGITIAIDDFGVGHSSLARLKDLPFHKLKIDRSFITEIQSDEKQKSIVKAIVGLAYYLELDTIVEGVESQQQVEILQALGCYVFQGHHFSKPLKSNEALLFSPSKFKNIILKDMPKSRNVIELTKTKRLH</sequence>
<gene>
    <name evidence="4" type="ORF">GCM10007877_33600</name>
</gene>
<dbReference type="Proteomes" id="UP001156870">
    <property type="component" value="Unassembled WGS sequence"/>
</dbReference>
<evidence type="ECO:0000256" key="1">
    <source>
        <dbReference type="SAM" id="Phobius"/>
    </source>
</evidence>
<protein>
    <recommendedName>
        <fullName evidence="6">EAL domain-containing protein</fullName>
    </recommendedName>
</protein>
<dbReference type="InterPro" id="IPR029787">
    <property type="entry name" value="Nucleotide_cyclase"/>
</dbReference>
<dbReference type="NCBIfam" id="TIGR00254">
    <property type="entry name" value="GGDEF"/>
    <property type="match status" value="1"/>
</dbReference>
<keyword evidence="1" id="KW-1133">Transmembrane helix</keyword>
<evidence type="ECO:0000259" key="2">
    <source>
        <dbReference type="PROSITE" id="PS50883"/>
    </source>
</evidence>
<dbReference type="Pfam" id="PF00990">
    <property type="entry name" value="GGDEF"/>
    <property type="match status" value="1"/>
</dbReference>
<dbReference type="PANTHER" id="PTHR44757:SF2">
    <property type="entry name" value="BIOFILM ARCHITECTURE MAINTENANCE PROTEIN MBAA"/>
    <property type="match status" value="1"/>
</dbReference>
<name>A0AA37TC88_9GAMM</name>
<dbReference type="InterPro" id="IPR035919">
    <property type="entry name" value="EAL_sf"/>
</dbReference>
<dbReference type="Gene3D" id="3.20.20.450">
    <property type="entry name" value="EAL domain"/>
    <property type="match status" value="1"/>
</dbReference>
<dbReference type="InterPro" id="IPR043128">
    <property type="entry name" value="Rev_trsase/Diguanyl_cyclase"/>
</dbReference>
<dbReference type="RefSeq" id="WP_232592562.1">
    <property type="nucleotide sequence ID" value="NZ_BSPD01000085.1"/>
</dbReference>
<evidence type="ECO:0000313" key="4">
    <source>
        <dbReference type="EMBL" id="GLS27641.1"/>
    </source>
</evidence>
<feature type="transmembrane region" description="Helical" evidence="1">
    <location>
        <begin position="21"/>
        <end position="42"/>
    </location>
</feature>
<dbReference type="CDD" id="cd01948">
    <property type="entry name" value="EAL"/>
    <property type="match status" value="1"/>
</dbReference>
<keyword evidence="1" id="KW-0472">Membrane</keyword>
<accession>A0AA37TC88</accession>
<dbReference type="SMART" id="SM00052">
    <property type="entry name" value="EAL"/>
    <property type="match status" value="1"/>
</dbReference>
<dbReference type="InterPro" id="IPR052155">
    <property type="entry name" value="Biofilm_reg_signaling"/>
</dbReference>
<keyword evidence="5" id="KW-1185">Reference proteome</keyword>